<feature type="region of interest" description="Disordered" evidence="1">
    <location>
        <begin position="1"/>
        <end position="22"/>
    </location>
</feature>
<feature type="compositionally biased region" description="Polar residues" evidence="1">
    <location>
        <begin position="1"/>
        <end position="14"/>
    </location>
</feature>
<protein>
    <submittedName>
        <fullName evidence="2">Uncharacterized protein</fullName>
    </submittedName>
</protein>
<comment type="caution">
    <text evidence="2">The sequence shown here is derived from an EMBL/GenBank/DDBJ whole genome shotgun (WGS) entry which is preliminary data.</text>
</comment>
<evidence type="ECO:0000313" key="2">
    <source>
        <dbReference type="EMBL" id="MPC46019.1"/>
    </source>
</evidence>
<dbReference type="EMBL" id="VSRR010007003">
    <property type="protein sequence ID" value="MPC46019.1"/>
    <property type="molecule type" value="Genomic_DNA"/>
</dbReference>
<keyword evidence="3" id="KW-1185">Reference proteome</keyword>
<reference evidence="2 3" key="1">
    <citation type="submission" date="2019-05" db="EMBL/GenBank/DDBJ databases">
        <title>Another draft genome of Portunus trituberculatus and its Hox gene families provides insights of decapod evolution.</title>
        <authorList>
            <person name="Jeong J.-H."/>
            <person name="Song I."/>
            <person name="Kim S."/>
            <person name="Choi T."/>
            <person name="Kim D."/>
            <person name="Ryu S."/>
            <person name="Kim W."/>
        </authorList>
    </citation>
    <scope>NUCLEOTIDE SEQUENCE [LARGE SCALE GENOMIC DNA]</scope>
    <source>
        <tissue evidence="2">Muscle</tissue>
    </source>
</reference>
<proteinExistence type="predicted"/>
<sequence length="101" mass="11375">MTKDTSAGTASESRTAGRRSAWRVTSNEKRYLNKFLVLAVHLSASLPPRFRPPLSISLIYIVTTRYFLHRLEQKTVMSSENKGKHISSTLRIPAILPFTAT</sequence>
<dbReference type="AlphaFoldDB" id="A0A5B7FLH8"/>
<evidence type="ECO:0000256" key="1">
    <source>
        <dbReference type="SAM" id="MobiDB-lite"/>
    </source>
</evidence>
<dbReference type="Proteomes" id="UP000324222">
    <property type="component" value="Unassembled WGS sequence"/>
</dbReference>
<organism evidence="2 3">
    <name type="scientific">Portunus trituberculatus</name>
    <name type="common">Swimming crab</name>
    <name type="synonym">Neptunus trituberculatus</name>
    <dbReference type="NCBI Taxonomy" id="210409"/>
    <lineage>
        <taxon>Eukaryota</taxon>
        <taxon>Metazoa</taxon>
        <taxon>Ecdysozoa</taxon>
        <taxon>Arthropoda</taxon>
        <taxon>Crustacea</taxon>
        <taxon>Multicrustacea</taxon>
        <taxon>Malacostraca</taxon>
        <taxon>Eumalacostraca</taxon>
        <taxon>Eucarida</taxon>
        <taxon>Decapoda</taxon>
        <taxon>Pleocyemata</taxon>
        <taxon>Brachyura</taxon>
        <taxon>Eubrachyura</taxon>
        <taxon>Portunoidea</taxon>
        <taxon>Portunidae</taxon>
        <taxon>Portuninae</taxon>
        <taxon>Portunus</taxon>
    </lineage>
</organism>
<name>A0A5B7FLH8_PORTR</name>
<gene>
    <name evidence="2" type="ORF">E2C01_039727</name>
</gene>
<accession>A0A5B7FLH8</accession>
<evidence type="ECO:0000313" key="3">
    <source>
        <dbReference type="Proteomes" id="UP000324222"/>
    </source>
</evidence>